<reference evidence="3 4" key="1">
    <citation type="submission" date="2020-03" db="EMBL/GenBank/DDBJ databases">
        <title>Nocardioides sp. nov., isolated from fish.</title>
        <authorList>
            <person name="Hyun D.-W."/>
            <person name="Bae J.-W."/>
        </authorList>
    </citation>
    <scope>NUCLEOTIDE SEQUENCE [LARGE SCALE GENOMIC DNA]</scope>
    <source>
        <strain evidence="3 4">HDW12A</strain>
    </source>
</reference>
<feature type="region of interest" description="Disordered" evidence="1">
    <location>
        <begin position="67"/>
        <end position="111"/>
    </location>
</feature>
<evidence type="ECO:0000313" key="3">
    <source>
        <dbReference type="EMBL" id="QIK75127.1"/>
    </source>
</evidence>
<dbReference type="RefSeq" id="WP_166316391.1">
    <property type="nucleotide sequence ID" value="NZ_CP049866.1"/>
</dbReference>
<gene>
    <name evidence="3" type="ORF">G7071_06470</name>
</gene>
<dbReference type="EMBL" id="CP049866">
    <property type="protein sequence ID" value="QIK75127.1"/>
    <property type="molecule type" value="Genomic_DNA"/>
</dbReference>
<feature type="region of interest" description="Disordered" evidence="1">
    <location>
        <begin position="1"/>
        <end position="28"/>
    </location>
</feature>
<protein>
    <submittedName>
        <fullName evidence="3">Uncharacterized protein</fullName>
    </submittedName>
</protein>
<keyword evidence="2" id="KW-0472">Membrane</keyword>
<keyword evidence="2" id="KW-0812">Transmembrane</keyword>
<feature type="compositionally biased region" description="Basic and acidic residues" evidence="1">
    <location>
        <begin position="15"/>
        <end position="28"/>
    </location>
</feature>
<evidence type="ECO:0000313" key="4">
    <source>
        <dbReference type="Proteomes" id="UP000502035"/>
    </source>
</evidence>
<evidence type="ECO:0000256" key="2">
    <source>
        <dbReference type="SAM" id="Phobius"/>
    </source>
</evidence>
<proteinExistence type="predicted"/>
<keyword evidence="2" id="KW-1133">Transmembrane helix</keyword>
<accession>A0A6G7YET9</accession>
<dbReference type="AlphaFoldDB" id="A0A6G7YET9"/>
<organism evidence="3 4">
    <name type="scientific">Nocardioides piscis</name>
    <dbReference type="NCBI Taxonomy" id="2714938"/>
    <lineage>
        <taxon>Bacteria</taxon>
        <taxon>Bacillati</taxon>
        <taxon>Actinomycetota</taxon>
        <taxon>Actinomycetes</taxon>
        <taxon>Propionibacteriales</taxon>
        <taxon>Nocardioidaceae</taxon>
        <taxon>Nocardioides</taxon>
    </lineage>
</organism>
<feature type="compositionally biased region" description="Low complexity" evidence="1">
    <location>
        <begin position="98"/>
        <end position="111"/>
    </location>
</feature>
<evidence type="ECO:0000256" key="1">
    <source>
        <dbReference type="SAM" id="MobiDB-lite"/>
    </source>
</evidence>
<feature type="transmembrane region" description="Helical" evidence="2">
    <location>
        <begin position="33"/>
        <end position="57"/>
    </location>
</feature>
<name>A0A6G7YET9_9ACTN</name>
<keyword evidence="4" id="KW-1185">Reference proteome</keyword>
<dbReference type="KEGG" id="npi:G7071_06470"/>
<dbReference type="Proteomes" id="UP000502035">
    <property type="component" value="Chromosome"/>
</dbReference>
<feature type="compositionally biased region" description="Low complexity" evidence="1">
    <location>
        <begin position="67"/>
        <end position="81"/>
    </location>
</feature>
<sequence length="201" mass="20704">MTDDRDRLSAGALGDPRDDGRDESGPRIQDRPVVMGLVALVAVAVVVGVLGGVAALVGSRVLGLDGDASSAAESDATSGSSLYLPEPTITSEAPPVDAEAPATSEPSTTAATTEISLSANQSSVGPMQQIDLTGTYPAGEGAILQVQRFEDGAWSDFPVTMSVSNQTFSTYVQTSRPGPNKFRVIDTDTDLFSNEVVVTVG</sequence>